<name>A0AAD5MB49_PARTN</name>
<dbReference type="Proteomes" id="UP001196413">
    <property type="component" value="Unassembled WGS sequence"/>
</dbReference>
<sequence>MSEEGVEPLATTARSVKTVQEMLKKEIASSVETAGSVDTDQEMLKEEILSLMATADFLEIGHEMLKDEVRPLTATVKNVETAQEMVGGKAESLTAYPSILFANYEYLILIPDKYCYNHNSRIVVPNTETETVFPGYIYSEYSFPPSETNVKIACTSLILRFSFRSSLNLHFS</sequence>
<dbReference type="EMBL" id="JAHQIW010000053">
    <property type="protein sequence ID" value="KAJ1345712.1"/>
    <property type="molecule type" value="Genomic_DNA"/>
</dbReference>
<evidence type="ECO:0000313" key="1">
    <source>
        <dbReference type="EMBL" id="KAJ1345712.1"/>
    </source>
</evidence>
<organism evidence="1 2">
    <name type="scientific">Parelaphostrongylus tenuis</name>
    <name type="common">Meningeal worm</name>
    <dbReference type="NCBI Taxonomy" id="148309"/>
    <lineage>
        <taxon>Eukaryota</taxon>
        <taxon>Metazoa</taxon>
        <taxon>Ecdysozoa</taxon>
        <taxon>Nematoda</taxon>
        <taxon>Chromadorea</taxon>
        <taxon>Rhabditida</taxon>
        <taxon>Rhabditina</taxon>
        <taxon>Rhabditomorpha</taxon>
        <taxon>Strongyloidea</taxon>
        <taxon>Metastrongylidae</taxon>
        <taxon>Parelaphostrongylus</taxon>
    </lineage>
</organism>
<gene>
    <name evidence="1" type="ORF">KIN20_000306</name>
</gene>
<dbReference type="AlphaFoldDB" id="A0AAD5MB49"/>
<evidence type="ECO:0000313" key="2">
    <source>
        <dbReference type="Proteomes" id="UP001196413"/>
    </source>
</evidence>
<proteinExistence type="predicted"/>
<accession>A0AAD5MB49</accession>
<keyword evidence="2" id="KW-1185">Reference proteome</keyword>
<reference evidence="1" key="1">
    <citation type="submission" date="2021-06" db="EMBL/GenBank/DDBJ databases">
        <title>Parelaphostrongylus tenuis whole genome reference sequence.</title>
        <authorList>
            <person name="Garwood T.J."/>
            <person name="Larsen P.A."/>
            <person name="Fountain-Jones N.M."/>
            <person name="Garbe J.R."/>
            <person name="Macchietto M.G."/>
            <person name="Kania S.A."/>
            <person name="Gerhold R.W."/>
            <person name="Richards J.E."/>
            <person name="Wolf T.M."/>
        </authorList>
    </citation>
    <scope>NUCLEOTIDE SEQUENCE</scope>
    <source>
        <strain evidence="1">MNPRO001-30</strain>
        <tissue evidence="1">Meninges</tissue>
    </source>
</reference>
<protein>
    <submittedName>
        <fullName evidence="1">Uncharacterized protein</fullName>
    </submittedName>
</protein>
<comment type="caution">
    <text evidence="1">The sequence shown here is derived from an EMBL/GenBank/DDBJ whole genome shotgun (WGS) entry which is preliminary data.</text>
</comment>